<feature type="transmembrane region" description="Helical" evidence="5">
    <location>
        <begin position="321"/>
        <end position="339"/>
    </location>
</feature>
<evidence type="ECO:0000256" key="2">
    <source>
        <dbReference type="ARBA" id="ARBA00022692"/>
    </source>
</evidence>
<dbReference type="Proteomes" id="UP000011135">
    <property type="component" value="Unassembled WGS sequence"/>
</dbReference>
<dbReference type="PIRSF" id="PIRSF006060">
    <property type="entry name" value="AA_transporter"/>
    <property type="match status" value="1"/>
</dbReference>
<feature type="transmembrane region" description="Helical" evidence="5">
    <location>
        <begin position="47"/>
        <end position="73"/>
    </location>
</feature>
<proteinExistence type="predicted"/>
<sequence length="423" mass="44505">MKEENVAKDHLKRDLRLLDAVGVGLGAVIGAGIFVVTGVAAGVAGPAFLVGLVIAGFAATFNGLSSAQLAAIYPQSGGTYEYGYQVLNPWLGFSAGWMFLASKLSAGGVVAIGFGSYLAELIPGVHPKIAAVCAAVFLIIANYYGIKKAGKLNLIIVSITLLSLLYFIISGVPSFDTANLKPFAPEGWTGIAQSSALLFFAFTGYARIATLGEEVHNPKKTIPKAVIITLVSSIILYAGVALIAAGGVGTDVLHGTSSPLGEAAATFEVRGVLQVIGIGAVTAMLGVLLSQLFGISRMMFAMARKRDLPAFLEKVHPKHKVPHIGIFLSGGIIILLSIFGTLQVIVSAASFTILLYYSITNIAAIKMRKENKLYPNWIPVAGLLMCLSMAAFIEARTIFAGLSLLAFGFVFRLVMQKLYTAKG</sequence>
<dbReference type="Pfam" id="PF00324">
    <property type="entry name" value="AA_permease"/>
    <property type="match status" value="1"/>
</dbReference>
<keyword evidence="8" id="KW-1185">Reference proteome</keyword>
<dbReference type="RefSeq" id="WP_009579356.1">
    <property type="nucleotide sequence ID" value="NZ_AMZN01000028.1"/>
</dbReference>
<dbReference type="GO" id="GO:0016020">
    <property type="term" value="C:membrane"/>
    <property type="evidence" value="ECO:0007669"/>
    <property type="project" value="UniProtKB-SubCell"/>
</dbReference>
<dbReference type="GO" id="GO:0055085">
    <property type="term" value="P:transmembrane transport"/>
    <property type="evidence" value="ECO:0007669"/>
    <property type="project" value="InterPro"/>
</dbReference>
<dbReference type="PANTHER" id="PTHR42770:SF7">
    <property type="entry name" value="MEMBRANE PROTEIN"/>
    <property type="match status" value="1"/>
</dbReference>
<keyword evidence="4 5" id="KW-0472">Membrane</keyword>
<protein>
    <submittedName>
        <fullName evidence="7">Amino acid permease family protein</fullName>
    </submittedName>
</protein>
<feature type="transmembrane region" description="Helical" evidence="5">
    <location>
        <begin position="275"/>
        <end position="300"/>
    </location>
</feature>
<feature type="transmembrane region" description="Helical" evidence="5">
    <location>
        <begin position="187"/>
        <end position="206"/>
    </location>
</feature>
<organism evidence="7 8">
    <name type="scientific">Fulvivirga imtechensis AK7</name>
    <dbReference type="NCBI Taxonomy" id="1237149"/>
    <lineage>
        <taxon>Bacteria</taxon>
        <taxon>Pseudomonadati</taxon>
        <taxon>Bacteroidota</taxon>
        <taxon>Cytophagia</taxon>
        <taxon>Cytophagales</taxon>
        <taxon>Fulvivirgaceae</taxon>
        <taxon>Fulvivirga</taxon>
    </lineage>
</organism>
<dbReference type="InterPro" id="IPR050367">
    <property type="entry name" value="APC_superfamily"/>
</dbReference>
<accession>L8JXV7</accession>
<dbReference type="EMBL" id="AMZN01000028">
    <property type="protein sequence ID" value="ELR72047.1"/>
    <property type="molecule type" value="Genomic_DNA"/>
</dbReference>
<gene>
    <name evidence="7" type="ORF">C900_01912</name>
</gene>
<dbReference type="InterPro" id="IPR004841">
    <property type="entry name" value="AA-permease/SLC12A_dom"/>
</dbReference>
<comment type="caution">
    <text evidence="7">The sequence shown here is derived from an EMBL/GenBank/DDBJ whole genome shotgun (WGS) entry which is preliminary data.</text>
</comment>
<keyword evidence="3 5" id="KW-1133">Transmembrane helix</keyword>
<dbReference type="Gene3D" id="1.20.1740.10">
    <property type="entry name" value="Amino acid/polyamine transporter I"/>
    <property type="match status" value="1"/>
</dbReference>
<evidence type="ECO:0000256" key="5">
    <source>
        <dbReference type="SAM" id="Phobius"/>
    </source>
</evidence>
<comment type="subcellular location">
    <subcellularLocation>
        <location evidence="1">Membrane</location>
        <topology evidence="1">Multi-pass membrane protein</topology>
    </subcellularLocation>
</comment>
<feature type="transmembrane region" description="Helical" evidence="5">
    <location>
        <begin position="226"/>
        <end position="248"/>
    </location>
</feature>
<evidence type="ECO:0000256" key="1">
    <source>
        <dbReference type="ARBA" id="ARBA00004141"/>
    </source>
</evidence>
<reference evidence="7 8" key="1">
    <citation type="submission" date="2012-12" db="EMBL/GenBank/DDBJ databases">
        <title>Genome assembly of Fulvivirga imtechensis AK7.</title>
        <authorList>
            <person name="Nupur N."/>
            <person name="Khatri I."/>
            <person name="Kumar R."/>
            <person name="Subramanian S."/>
            <person name="Pinnaka A."/>
        </authorList>
    </citation>
    <scope>NUCLEOTIDE SEQUENCE [LARGE SCALE GENOMIC DNA]</scope>
    <source>
        <strain evidence="7 8">AK7</strain>
    </source>
</reference>
<dbReference type="AlphaFoldDB" id="L8JXV7"/>
<feature type="transmembrane region" description="Helical" evidence="5">
    <location>
        <begin position="94"/>
        <end position="119"/>
    </location>
</feature>
<dbReference type="eggNOG" id="COG0531">
    <property type="taxonomic scope" value="Bacteria"/>
</dbReference>
<evidence type="ECO:0000313" key="8">
    <source>
        <dbReference type="Proteomes" id="UP000011135"/>
    </source>
</evidence>
<keyword evidence="2 5" id="KW-0812">Transmembrane</keyword>
<feature type="transmembrane region" description="Helical" evidence="5">
    <location>
        <begin position="20"/>
        <end position="41"/>
    </location>
</feature>
<feature type="transmembrane region" description="Helical" evidence="5">
    <location>
        <begin position="345"/>
        <end position="365"/>
    </location>
</feature>
<feature type="transmembrane region" description="Helical" evidence="5">
    <location>
        <begin position="377"/>
        <end position="393"/>
    </location>
</feature>
<feature type="transmembrane region" description="Helical" evidence="5">
    <location>
        <begin position="152"/>
        <end position="175"/>
    </location>
</feature>
<evidence type="ECO:0000259" key="6">
    <source>
        <dbReference type="Pfam" id="PF00324"/>
    </source>
</evidence>
<dbReference type="PATRIC" id="fig|1237149.3.peg.1867"/>
<evidence type="ECO:0000313" key="7">
    <source>
        <dbReference type="EMBL" id="ELR72047.1"/>
    </source>
</evidence>
<name>L8JXV7_9BACT</name>
<feature type="transmembrane region" description="Helical" evidence="5">
    <location>
        <begin position="125"/>
        <end position="145"/>
    </location>
</feature>
<feature type="transmembrane region" description="Helical" evidence="5">
    <location>
        <begin position="399"/>
        <end position="415"/>
    </location>
</feature>
<evidence type="ECO:0000256" key="4">
    <source>
        <dbReference type="ARBA" id="ARBA00023136"/>
    </source>
</evidence>
<feature type="domain" description="Amino acid permease/ SLC12A" evidence="6">
    <location>
        <begin position="23"/>
        <end position="400"/>
    </location>
</feature>
<dbReference type="PANTHER" id="PTHR42770">
    <property type="entry name" value="AMINO ACID TRANSPORTER-RELATED"/>
    <property type="match status" value="1"/>
</dbReference>
<dbReference type="STRING" id="1237149.C900_01912"/>
<evidence type="ECO:0000256" key="3">
    <source>
        <dbReference type="ARBA" id="ARBA00022989"/>
    </source>
</evidence>